<protein>
    <submittedName>
        <fullName evidence="1">Uncharacterized protein</fullName>
    </submittedName>
</protein>
<proteinExistence type="predicted"/>
<evidence type="ECO:0000313" key="1">
    <source>
        <dbReference type="EMBL" id="CAD9139600.1"/>
    </source>
</evidence>
<sequence>MLVLGDCALPERLRVSVCALRECVADTVGRRLPVRVRETVCDSVGGWLRECVGDARERDDDTVLAVEDRVRVAARVFVGVADACDGDGVPVEVCVGGWLRVCERVSRD</sequence>
<organism evidence="1">
    <name type="scientific">Neobodo designis</name>
    <name type="common">Flagellated protozoan</name>
    <name type="synonym">Bodo designis</name>
    <dbReference type="NCBI Taxonomy" id="312471"/>
    <lineage>
        <taxon>Eukaryota</taxon>
        <taxon>Discoba</taxon>
        <taxon>Euglenozoa</taxon>
        <taxon>Kinetoplastea</taxon>
        <taxon>Metakinetoplastina</taxon>
        <taxon>Neobodonida</taxon>
        <taxon>Neobodo</taxon>
    </lineage>
</organism>
<dbReference type="AlphaFoldDB" id="A0A7S1MS61"/>
<name>A0A7S1MS61_NEODS</name>
<reference evidence="1" key="1">
    <citation type="submission" date="2021-01" db="EMBL/GenBank/DDBJ databases">
        <authorList>
            <person name="Corre E."/>
            <person name="Pelletier E."/>
            <person name="Niang G."/>
            <person name="Scheremetjew M."/>
            <person name="Finn R."/>
            <person name="Kale V."/>
            <person name="Holt S."/>
            <person name="Cochrane G."/>
            <person name="Meng A."/>
            <person name="Brown T."/>
            <person name="Cohen L."/>
        </authorList>
    </citation>
    <scope>NUCLEOTIDE SEQUENCE</scope>
    <source>
        <strain evidence="1">CCAP 1951/1</strain>
    </source>
</reference>
<gene>
    <name evidence="1" type="ORF">NDES1114_LOCUS26943</name>
</gene>
<accession>A0A7S1MS61</accession>
<dbReference type="EMBL" id="HBGF01040241">
    <property type="protein sequence ID" value="CAD9139600.1"/>
    <property type="molecule type" value="Transcribed_RNA"/>
</dbReference>